<dbReference type="InterPro" id="IPR019180">
    <property type="entry name" value="Oxidoreductase-like_N"/>
</dbReference>
<organism evidence="2 3">
    <name type="scientific">Azotobacter bryophylli</name>
    <dbReference type="NCBI Taxonomy" id="1986537"/>
    <lineage>
        <taxon>Bacteria</taxon>
        <taxon>Pseudomonadati</taxon>
        <taxon>Pseudomonadota</taxon>
        <taxon>Gammaproteobacteria</taxon>
        <taxon>Pseudomonadales</taxon>
        <taxon>Pseudomonadaceae</taxon>
        <taxon>Azotobacter</taxon>
    </lineage>
</organism>
<dbReference type="Proteomes" id="UP001595457">
    <property type="component" value="Unassembled WGS sequence"/>
</dbReference>
<accession>A0ABV7AYW5</accession>
<protein>
    <submittedName>
        <fullName evidence="2">Oxidoreductase-like domain-containing protein</fullName>
    </submittedName>
</protein>
<name>A0ABV7AYW5_9GAMM</name>
<dbReference type="Pfam" id="PF09791">
    <property type="entry name" value="Oxidored-like"/>
    <property type="match status" value="1"/>
</dbReference>
<reference evidence="3" key="1">
    <citation type="journal article" date="2019" name="Int. J. Syst. Evol. Microbiol.">
        <title>The Global Catalogue of Microorganisms (GCM) 10K type strain sequencing project: providing services to taxonomists for standard genome sequencing and annotation.</title>
        <authorList>
            <consortium name="The Broad Institute Genomics Platform"/>
            <consortium name="The Broad Institute Genome Sequencing Center for Infectious Disease"/>
            <person name="Wu L."/>
            <person name="Ma J."/>
        </authorList>
    </citation>
    <scope>NUCLEOTIDE SEQUENCE [LARGE SCALE GENOMIC DNA]</scope>
    <source>
        <strain evidence="3">KCTC 62195</strain>
    </source>
</reference>
<comment type="caution">
    <text evidence="2">The sequence shown here is derived from an EMBL/GenBank/DDBJ whole genome shotgun (WGS) entry which is preliminary data.</text>
</comment>
<evidence type="ECO:0000313" key="2">
    <source>
        <dbReference type="EMBL" id="MFC2973717.1"/>
    </source>
</evidence>
<evidence type="ECO:0000313" key="3">
    <source>
        <dbReference type="Proteomes" id="UP001595457"/>
    </source>
</evidence>
<gene>
    <name evidence="2" type="ORF">ACFOJE_16050</name>
</gene>
<sequence length="62" mass="7270">MKDRQDLDPVPVCPSPPDEFECCDSGCGEACVWEKYYLDRERYDKALAEWKVRHPERLEAHG</sequence>
<dbReference type="RefSeq" id="WP_377815541.1">
    <property type="nucleotide sequence ID" value="NZ_JBHRSJ010000034.1"/>
</dbReference>
<proteinExistence type="predicted"/>
<keyword evidence="3" id="KW-1185">Reference proteome</keyword>
<dbReference type="EMBL" id="JBHRSJ010000034">
    <property type="protein sequence ID" value="MFC2973717.1"/>
    <property type="molecule type" value="Genomic_DNA"/>
</dbReference>
<feature type="domain" description="Oxidoreductase-like" evidence="1">
    <location>
        <begin position="10"/>
        <end position="51"/>
    </location>
</feature>
<evidence type="ECO:0000259" key="1">
    <source>
        <dbReference type="Pfam" id="PF09791"/>
    </source>
</evidence>